<dbReference type="InterPro" id="IPR011598">
    <property type="entry name" value="bHLH_dom"/>
</dbReference>
<feature type="region of interest" description="Disordered" evidence="3">
    <location>
        <begin position="225"/>
        <end position="259"/>
    </location>
</feature>
<dbReference type="Proteomes" id="UP000017200">
    <property type="component" value="Unassembled WGS sequence"/>
</dbReference>
<evidence type="ECO:0000313" key="5">
    <source>
        <dbReference type="EMBL" id="KDE07826.1"/>
    </source>
</evidence>
<feature type="compositionally biased region" description="Polar residues" evidence="3">
    <location>
        <begin position="78"/>
        <end position="87"/>
    </location>
</feature>
<feature type="compositionally biased region" description="Gly residues" evidence="3">
    <location>
        <begin position="495"/>
        <end position="504"/>
    </location>
</feature>
<feature type="compositionally biased region" description="Low complexity" evidence="3">
    <location>
        <begin position="411"/>
        <end position="423"/>
    </location>
</feature>
<feature type="region of interest" description="Disordered" evidence="3">
    <location>
        <begin position="602"/>
        <end position="811"/>
    </location>
</feature>
<dbReference type="SMART" id="SM00353">
    <property type="entry name" value="HLH"/>
    <property type="match status" value="1"/>
</dbReference>
<feature type="compositionally biased region" description="Pro residues" evidence="3">
    <location>
        <begin position="461"/>
        <end position="474"/>
    </location>
</feature>
<feature type="region of interest" description="Disordered" evidence="3">
    <location>
        <begin position="1"/>
        <end position="211"/>
    </location>
</feature>
<organism evidence="5">
    <name type="scientific">Microbotryum lychnidis-dioicae (strain p1A1 Lamole / MvSl-1064)</name>
    <name type="common">Anther smut fungus</name>
    <dbReference type="NCBI Taxonomy" id="683840"/>
    <lineage>
        <taxon>Eukaryota</taxon>
        <taxon>Fungi</taxon>
        <taxon>Dikarya</taxon>
        <taxon>Basidiomycota</taxon>
        <taxon>Pucciniomycotina</taxon>
        <taxon>Microbotryomycetes</taxon>
        <taxon>Microbotryales</taxon>
        <taxon>Microbotryaceae</taxon>
        <taxon>Microbotryum</taxon>
    </lineage>
</organism>
<feature type="compositionally biased region" description="Low complexity" evidence="3">
    <location>
        <begin position="645"/>
        <end position="663"/>
    </location>
</feature>
<dbReference type="EMBL" id="GL541655">
    <property type="protein sequence ID" value="KDE07826.1"/>
    <property type="molecule type" value="Genomic_DNA"/>
</dbReference>
<feature type="compositionally biased region" description="Polar residues" evidence="3">
    <location>
        <begin position="325"/>
        <end position="334"/>
    </location>
</feature>
<dbReference type="OMA" id="SYFDYSM"/>
<feature type="compositionally biased region" description="Polar residues" evidence="3">
    <location>
        <begin position="345"/>
        <end position="360"/>
    </location>
</feature>
<dbReference type="PANTHER" id="PTHR10328">
    <property type="entry name" value="PROTEIN MAX MYC-ASSOCIATED FACTOR X"/>
    <property type="match status" value="1"/>
</dbReference>
<feature type="compositionally biased region" description="Basic and acidic residues" evidence="3">
    <location>
        <begin position="433"/>
        <end position="442"/>
    </location>
</feature>
<dbReference type="GO" id="GO:0003700">
    <property type="term" value="F:DNA-binding transcription factor activity"/>
    <property type="evidence" value="ECO:0007669"/>
    <property type="project" value="TreeGrafter"/>
</dbReference>
<accession>U5H3K9</accession>
<feature type="region of interest" description="Disordered" evidence="3">
    <location>
        <begin position="274"/>
        <end position="523"/>
    </location>
</feature>
<dbReference type="Pfam" id="PF00010">
    <property type="entry name" value="HLH"/>
    <property type="match status" value="1"/>
</dbReference>
<dbReference type="EnsemblFungi" id="MVLG_01921T0">
    <property type="protein sequence ID" value="MVLG_01921T0"/>
    <property type="gene ID" value="MVLG_01921"/>
</dbReference>
<dbReference type="OrthoDB" id="8964853at2759"/>
<dbReference type="GO" id="GO:0046983">
    <property type="term" value="F:protein dimerization activity"/>
    <property type="evidence" value="ECO:0007669"/>
    <property type="project" value="InterPro"/>
</dbReference>
<dbReference type="GO" id="GO:0003677">
    <property type="term" value="F:DNA binding"/>
    <property type="evidence" value="ECO:0007669"/>
    <property type="project" value="UniProtKB-KW"/>
</dbReference>
<evidence type="ECO:0000259" key="4">
    <source>
        <dbReference type="PROSITE" id="PS50888"/>
    </source>
</evidence>
<feature type="compositionally biased region" description="Polar residues" evidence="3">
    <location>
        <begin position="383"/>
        <end position="394"/>
    </location>
</feature>
<feature type="compositionally biased region" description="Polar residues" evidence="3">
    <location>
        <begin position="172"/>
        <end position="194"/>
    </location>
</feature>
<sequence length="811" mass="86164">MHASSSTSSASAIAPVRLPPVSIPRDDELLPPPATGFNSLRRVSLSDPFLHAYPQSGPGPNGQGAASSGSGMDPPSPTSVNSQQTGFSAKRRDMDDEGEAKPLDPNGRGPPQQPYAEGSRSGSPTHPYHGHSQANYGGYGPGGHFIQQQQQPLSQQHLSHHPHHPQSQSHLYGSSHSGPAVPVSQQQLGPSSSYRFGGPTPIGPSQESGSYFDYSMRRHSLSTNGILGAPGLASATPSSPTRRISAEAASGNLKRKQSGEGVIHEEGGYQHAGAYAYSGNGSNGIMPPHQINTQPPPPKRRGSSLTHDKMGNLSLAEQQARRDSGMSSQSNLSSWEDDRRGSGGSWTSAGSQGYSMSSYPTDPYDQRGPPHGLPNGTYDSPRGSVSDTTYTGDPTTFGRRPSIGISQLVQGGSSSYGGPPAYARSLPPVAHSPPEENRDSPHSVHAMAPERGGPYLTSAPAGPPLAPPSGPWRPAPGSYNEPHRDSRQSSTGSLGPYGMGMGGDGDPDNFKDSPYARSPELRITHKLAERKRRKEMAHLFDDLRDALPVDRGLKSSKWEILSKAVDFIQQLKATNVELGKDNARLRAHVGYGPGSIVGTWMPGGVVNSPPPHPPHMQSPRMSISAPSHPPPPMYQNHTRQPSDYSSHPVSAQSGSSSAAASDFSGEHAHQQQQQQHSKQQGQQHQHQRQQQQQQPSHQQMQQQQQQMQQQQQQQQHHHHPGQSRHGSYEHSAPPQHQRTTSTMSLASDRGSSSPSGVRGGNVGDSGLMMASDQSDFNGSGVGANSGVKNASPLSNSSVTFAPTVDATTVAA</sequence>
<name>U5H3K9_USTV1</name>
<dbReference type="InParanoid" id="U5H3K9"/>
<feature type="compositionally biased region" description="Low complexity" evidence="3">
    <location>
        <begin position="670"/>
        <end position="714"/>
    </location>
</feature>
<dbReference type="HOGENOM" id="CLU_347886_0_0_1"/>
<feature type="compositionally biased region" description="Polar residues" evidence="3">
    <location>
        <begin position="635"/>
        <end position="644"/>
    </location>
</feature>
<reference evidence="5 7" key="3">
    <citation type="journal article" date="2015" name="BMC Genomics">
        <title>Sex and parasites: genomic and transcriptomic analysis of Microbotryum lychnidis-dioicae, the biotrophic and plant-castrating anther smut fungus.</title>
        <authorList>
            <person name="Perlin M.H."/>
            <person name="Amselem J."/>
            <person name="Fontanillas E."/>
            <person name="Toh S.S."/>
            <person name="Chen Z."/>
            <person name="Goldberg J."/>
            <person name="Duplessis S."/>
            <person name="Henrissat B."/>
            <person name="Young S."/>
            <person name="Zeng Q."/>
            <person name="Aguileta G."/>
            <person name="Petit E."/>
            <person name="Badouin H."/>
            <person name="Andrews J."/>
            <person name="Razeeq D."/>
            <person name="Gabaldon T."/>
            <person name="Quesneville H."/>
            <person name="Giraud T."/>
            <person name="Hood M.E."/>
            <person name="Schultz D.J."/>
            <person name="Cuomo C.A."/>
        </authorList>
    </citation>
    <scope>NUCLEOTIDE SEQUENCE [LARGE SCALE GENOMIC DNA]</scope>
    <source>
        <strain evidence="7">p1A1 Lamole</strain>
        <strain evidence="5">P1A1 Lamole</strain>
    </source>
</reference>
<dbReference type="PROSITE" id="PS50888">
    <property type="entry name" value="BHLH"/>
    <property type="match status" value="1"/>
</dbReference>
<evidence type="ECO:0000313" key="6">
    <source>
        <dbReference type="EnsemblFungi" id="MVLG_01921T0"/>
    </source>
</evidence>
<feature type="compositionally biased region" description="Low complexity" evidence="3">
    <location>
        <begin position="747"/>
        <end position="756"/>
    </location>
</feature>
<dbReference type="EMBL" id="AEIJ01000187">
    <property type="status" value="NOT_ANNOTATED_CDS"/>
    <property type="molecule type" value="Genomic_DNA"/>
</dbReference>
<evidence type="ECO:0000256" key="1">
    <source>
        <dbReference type="ARBA" id="ARBA00023125"/>
    </source>
</evidence>
<evidence type="ECO:0000313" key="7">
    <source>
        <dbReference type="Proteomes" id="UP000017200"/>
    </source>
</evidence>
<keyword evidence="2" id="KW-0539">Nucleus</keyword>
<proteinExistence type="predicted"/>
<feature type="domain" description="BHLH" evidence="4">
    <location>
        <begin position="520"/>
        <end position="571"/>
    </location>
</feature>
<dbReference type="AlphaFoldDB" id="U5H3K9"/>
<dbReference type="STRING" id="683840.U5H3K9"/>
<dbReference type="GO" id="GO:0045944">
    <property type="term" value="P:positive regulation of transcription by RNA polymerase II"/>
    <property type="evidence" value="ECO:0007669"/>
    <property type="project" value="TreeGrafter"/>
</dbReference>
<protein>
    <recommendedName>
        <fullName evidence="4">BHLH domain-containing protein</fullName>
    </recommendedName>
</protein>
<feature type="compositionally biased region" description="Polar residues" evidence="3">
    <location>
        <begin position="786"/>
        <end position="800"/>
    </location>
</feature>
<dbReference type="InterPro" id="IPR036638">
    <property type="entry name" value="HLH_DNA-bd_sf"/>
</dbReference>
<feature type="compositionally biased region" description="Basic and acidic residues" evidence="3">
    <location>
        <begin position="90"/>
        <end position="102"/>
    </location>
</feature>
<keyword evidence="7" id="KW-1185">Reference proteome</keyword>
<gene>
    <name evidence="5" type="ORF">MVLG_01921</name>
</gene>
<feature type="compositionally biased region" description="Low complexity" evidence="3">
    <location>
        <begin position="1"/>
        <end position="14"/>
    </location>
</feature>
<feature type="compositionally biased region" description="Polar residues" evidence="3">
    <location>
        <begin position="734"/>
        <end position="745"/>
    </location>
</feature>
<feature type="compositionally biased region" description="Low complexity" evidence="3">
    <location>
        <begin position="147"/>
        <end position="157"/>
    </location>
</feature>
<reference evidence="6" key="4">
    <citation type="submission" date="2015-06" db="UniProtKB">
        <authorList>
            <consortium name="EnsemblFungi"/>
        </authorList>
    </citation>
    <scope>IDENTIFICATION</scope>
</reference>
<reference evidence="7" key="1">
    <citation type="submission" date="2010-11" db="EMBL/GenBank/DDBJ databases">
        <title>The genome sequence of Microbotryum violaceum strain p1A1 Lamole.</title>
        <authorList>
            <person name="Cuomo C."/>
            <person name="Perlin M."/>
            <person name="Young S.K."/>
            <person name="Zeng Q."/>
            <person name="Gargeya S."/>
            <person name="Alvarado L."/>
            <person name="Berlin A."/>
            <person name="Chapman S.B."/>
            <person name="Chen Z."/>
            <person name="Freedman E."/>
            <person name="Gellesch M."/>
            <person name="Goldberg J."/>
            <person name="Griggs A."/>
            <person name="Gujja S."/>
            <person name="Heilman E."/>
            <person name="Heiman D."/>
            <person name="Howarth C."/>
            <person name="Mehta T."/>
            <person name="Neiman D."/>
            <person name="Pearson M."/>
            <person name="Roberts A."/>
            <person name="Saif S."/>
            <person name="Shea T."/>
            <person name="Shenoy N."/>
            <person name="Sisk P."/>
            <person name="Stolte C."/>
            <person name="Sykes S."/>
            <person name="White J."/>
            <person name="Yandava C."/>
            <person name="Haas B."/>
            <person name="Nusbaum C."/>
            <person name="Birren B."/>
        </authorList>
    </citation>
    <scope>NUCLEOTIDE SEQUENCE [LARGE SCALE GENOMIC DNA]</scope>
    <source>
        <strain evidence="7">p1A1 Lamole</strain>
    </source>
</reference>
<dbReference type="PANTHER" id="PTHR10328:SF15">
    <property type="entry name" value="BHLH TRANSCRIPTION FACTOR"/>
    <property type="match status" value="1"/>
</dbReference>
<dbReference type="Gene3D" id="4.10.280.10">
    <property type="entry name" value="Helix-loop-helix DNA-binding domain"/>
    <property type="match status" value="1"/>
</dbReference>
<keyword evidence="1" id="KW-0238">DNA-binding</keyword>
<evidence type="ECO:0000256" key="3">
    <source>
        <dbReference type="SAM" id="MobiDB-lite"/>
    </source>
</evidence>
<dbReference type="SUPFAM" id="SSF47459">
    <property type="entry name" value="HLH, helix-loop-helix DNA-binding domain"/>
    <property type="match status" value="1"/>
</dbReference>
<evidence type="ECO:0000256" key="2">
    <source>
        <dbReference type="ARBA" id="ARBA00023242"/>
    </source>
</evidence>
<dbReference type="GO" id="GO:0090575">
    <property type="term" value="C:RNA polymerase II transcription regulator complex"/>
    <property type="evidence" value="ECO:0007669"/>
    <property type="project" value="TreeGrafter"/>
</dbReference>
<reference evidence="5" key="2">
    <citation type="submission" date="2010-11" db="EMBL/GenBank/DDBJ databases">
        <authorList>
            <consortium name="The Broad Institute Genome Sequencing Platform"/>
            <person name="Earl A."/>
            <person name="Ward D."/>
            <person name="Feldgarden M."/>
            <person name="Gevers D."/>
            <person name="Butler R."/>
            <person name="Young S.K."/>
            <person name="Zeng Q."/>
            <person name="Gargeya S."/>
            <person name="Fitzgerald M."/>
            <person name="Haas B."/>
            <person name="Abouelleil A."/>
            <person name="Alvarado L."/>
            <person name="Arachchi H.M."/>
            <person name="Berlin A."/>
            <person name="Brown A."/>
            <person name="Chapman S.B."/>
            <person name="Chen Z."/>
            <person name="Dunbar C."/>
            <person name="Freedman E."/>
            <person name="Gearin G."/>
            <person name="Gellesch M."/>
            <person name="Goldberg J."/>
            <person name="Griggs A."/>
            <person name="Gujja S."/>
            <person name="Heilman E."/>
            <person name="Heiman D."/>
            <person name="Howarth C."/>
            <person name="Larson L."/>
            <person name="Lui A."/>
            <person name="MacDonald P.J.P."/>
            <person name="Mehta T."/>
            <person name="Montmayeur A."/>
            <person name="Murphy C."/>
            <person name="Neiman D."/>
            <person name="Pearson M."/>
            <person name="Priest M."/>
            <person name="Roberts A."/>
            <person name="Saif S."/>
            <person name="Shea T."/>
            <person name="Shenoy N."/>
            <person name="Sisk P."/>
            <person name="Stolte C."/>
            <person name="Sykes S."/>
            <person name="White J."/>
            <person name="Yandava C."/>
            <person name="Wortman J."/>
            <person name="Nusbaum C."/>
            <person name="Birren B."/>
        </authorList>
    </citation>
    <scope>NUCLEOTIDE SEQUENCE</scope>
    <source>
        <strain evidence="5">P1A1 Lamole</strain>
    </source>
</reference>